<gene>
    <name evidence="1" type="ORF">CLO192961_LOCUS176548</name>
</gene>
<keyword evidence="2" id="KW-1185">Reference proteome</keyword>
<organism evidence="1 2">
    <name type="scientific">Bionectria ochroleuca</name>
    <name type="common">Gliocladium roseum</name>
    <dbReference type="NCBI Taxonomy" id="29856"/>
    <lineage>
        <taxon>Eukaryota</taxon>
        <taxon>Fungi</taxon>
        <taxon>Dikarya</taxon>
        <taxon>Ascomycota</taxon>
        <taxon>Pezizomycotina</taxon>
        <taxon>Sordariomycetes</taxon>
        <taxon>Hypocreomycetidae</taxon>
        <taxon>Hypocreales</taxon>
        <taxon>Bionectriaceae</taxon>
        <taxon>Clonostachys</taxon>
    </lineage>
</organism>
<evidence type="ECO:0000313" key="1">
    <source>
        <dbReference type="EMBL" id="VUC25941.1"/>
    </source>
</evidence>
<dbReference type="EMBL" id="CABFNS010000741">
    <property type="protein sequence ID" value="VUC25941.1"/>
    <property type="molecule type" value="Genomic_DNA"/>
</dbReference>
<name>A0ABY6U4H7_BIOOC</name>
<proteinExistence type="predicted"/>
<reference evidence="1 2" key="1">
    <citation type="submission" date="2019-06" db="EMBL/GenBank/DDBJ databases">
        <authorList>
            <person name="Broberg M."/>
        </authorList>
    </citation>
    <scope>NUCLEOTIDE SEQUENCE [LARGE SCALE GENOMIC DNA]</scope>
</reference>
<dbReference type="Proteomes" id="UP000766486">
    <property type="component" value="Unassembled WGS sequence"/>
</dbReference>
<evidence type="ECO:0000313" key="2">
    <source>
        <dbReference type="Proteomes" id="UP000766486"/>
    </source>
</evidence>
<accession>A0ABY6U4H7</accession>
<sequence>MSLHGILTTMTLPTWRPAKMKLRRMFTWRISPERSGRAFSEGSRRIFPERSWGFFSEGSWRIFPERVFTWRIFPERPWRIYSH</sequence>
<comment type="caution">
    <text evidence="1">The sequence shown here is derived from an EMBL/GenBank/DDBJ whole genome shotgun (WGS) entry which is preliminary data.</text>
</comment>
<protein>
    <submittedName>
        <fullName evidence="1">Uncharacterized protein</fullName>
    </submittedName>
</protein>
<feature type="non-terminal residue" evidence="1">
    <location>
        <position position="83"/>
    </location>
</feature>